<comment type="caution">
    <text evidence="1">The sequence shown here is derived from an EMBL/GenBank/DDBJ whole genome shotgun (WGS) entry which is preliminary data.</text>
</comment>
<sequence>MRWLWGECGGAVVGRAGPEKSDRLPARLRSTTLESRGPVLAGPACWYEVPVTNLCYNVGTLGKRGYCCGGRKRQPGGR</sequence>
<dbReference type="Proteomes" id="UP000324222">
    <property type="component" value="Unassembled WGS sequence"/>
</dbReference>
<name>A0A5B7JR51_PORTR</name>
<dbReference type="AlphaFoldDB" id="A0A5B7JR51"/>
<accession>A0A5B7JR51</accession>
<dbReference type="EMBL" id="VSRR010117719">
    <property type="protein sequence ID" value="MPC99290.1"/>
    <property type="molecule type" value="Genomic_DNA"/>
</dbReference>
<reference evidence="1 2" key="1">
    <citation type="submission" date="2019-05" db="EMBL/GenBank/DDBJ databases">
        <title>Another draft genome of Portunus trituberculatus and its Hox gene families provides insights of decapod evolution.</title>
        <authorList>
            <person name="Jeong J.-H."/>
            <person name="Song I."/>
            <person name="Kim S."/>
            <person name="Choi T."/>
            <person name="Kim D."/>
            <person name="Ryu S."/>
            <person name="Kim W."/>
        </authorList>
    </citation>
    <scope>NUCLEOTIDE SEQUENCE [LARGE SCALE GENOMIC DNA]</scope>
    <source>
        <tissue evidence="1">Muscle</tissue>
    </source>
</reference>
<evidence type="ECO:0000313" key="1">
    <source>
        <dbReference type="EMBL" id="MPC99290.1"/>
    </source>
</evidence>
<gene>
    <name evidence="1" type="ORF">E2C01_094695</name>
</gene>
<keyword evidence="2" id="KW-1185">Reference proteome</keyword>
<proteinExistence type="predicted"/>
<protein>
    <submittedName>
        <fullName evidence="1">Uncharacterized protein</fullName>
    </submittedName>
</protein>
<organism evidence="1 2">
    <name type="scientific">Portunus trituberculatus</name>
    <name type="common">Swimming crab</name>
    <name type="synonym">Neptunus trituberculatus</name>
    <dbReference type="NCBI Taxonomy" id="210409"/>
    <lineage>
        <taxon>Eukaryota</taxon>
        <taxon>Metazoa</taxon>
        <taxon>Ecdysozoa</taxon>
        <taxon>Arthropoda</taxon>
        <taxon>Crustacea</taxon>
        <taxon>Multicrustacea</taxon>
        <taxon>Malacostraca</taxon>
        <taxon>Eumalacostraca</taxon>
        <taxon>Eucarida</taxon>
        <taxon>Decapoda</taxon>
        <taxon>Pleocyemata</taxon>
        <taxon>Brachyura</taxon>
        <taxon>Eubrachyura</taxon>
        <taxon>Portunoidea</taxon>
        <taxon>Portunidae</taxon>
        <taxon>Portuninae</taxon>
        <taxon>Portunus</taxon>
    </lineage>
</organism>
<evidence type="ECO:0000313" key="2">
    <source>
        <dbReference type="Proteomes" id="UP000324222"/>
    </source>
</evidence>